<dbReference type="Proteomes" id="UP000789759">
    <property type="component" value="Unassembled WGS sequence"/>
</dbReference>
<reference evidence="1" key="1">
    <citation type="submission" date="2021-06" db="EMBL/GenBank/DDBJ databases">
        <authorList>
            <person name="Kallberg Y."/>
            <person name="Tangrot J."/>
            <person name="Rosling A."/>
        </authorList>
    </citation>
    <scope>NUCLEOTIDE SEQUENCE</scope>
    <source>
        <strain evidence="1">FL966</strain>
    </source>
</reference>
<dbReference type="EMBL" id="CAJVQA010061680">
    <property type="protein sequence ID" value="CAG8829127.1"/>
    <property type="molecule type" value="Genomic_DNA"/>
</dbReference>
<feature type="non-terminal residue" evidence="1">
    <location>
        <position position="53"/>
    </location>
</feature>
<organism evidence="1 2">
    <name type="scientific">Cetraspora pellucida</name>
    <dbReference type="NCBI Taxonomy" id="1433469"/>
    <lineage>
        <taxon>Eukaryota</taxon>
        <taxon>Fungi</taxon>
        <taxon>Fungi incertae sedis</taxon>
        <taxon>Mucoromycota</taxon>
        <taxon>Glomeromycotina</taxon>
        <taxon>Glomeromycetes</taxon>
        <taxon>Diversisporales</taxon>
        <taxon>Gigasporaceae</taxon>
        <taxon>Cetraspora</taxon>
    </lineage>
</organism>
<comment type="caution">
    <text evidence="1">The sequence shown here is derived from an EMBL/GenBank/DDBJ whole genome shotgun (WGS) entry which is preliminary data.</text>
</comment>
<feature type="non-terminal residue" evidence="1">
    <location>
        <position position="1"/>
    </location>
</feature>
<protein>
    <submittedName>
        <fullName evidence="1">1958_t:CDS:1</fullName>
    </submittedName>
</protein>
<dbReference type="AlphaFoldDB" id="A0A9N9PCI6"/>
<accession>A0A9N9PCI6</accession>
<gene>
    <name evidence="1" type="ORF">CPELLU_LOCUS20465</name>
</gene>
<evidence type="ECO:0000313" key="2">
    <source>
        <dbReference type="Proteomes" id="UP000789759"/>
    </source>
</evidence>
<evidence type="ECO:0000313" key="1">
    <source>
        <dbReference type="EMBL" id="CAG8829127.1"/>
    </source>
</evidence>
<name>A0A9N9PCI6_9GLOM</name>
<keyword evidence="2" id="KW-1185">Reference proteome</keyword>
<sequence length="53" mass="6279">EEVKEIQVVEEVEFVYKNEDAIIRKKIDVIIQKNVMNEELESTDKEDINVITE</sequence>
<proteinExistence type="predicted"/>